<keyword evidence="3 7" id="KW-0812">Transmembrane</keyword>
<protein>
    <submittedName>
        <fullName evidence="10">FtsX-like permease family protein</fullName>
    </submittedName>
</protein>
<evidence type="ECO:0000256" key="6">
    <source>
        <dbReference type="ARBA" id="ARBA00038076"/>
    </source>
</evidence>
<dbReference type="InterPro" id="IPR025857">
    <property type="entry name" value="MacB_PCD"/>
</dbReference>
<evidence type="ECO:0000259" key="9">
    <source>
        <dbReference type="Pfam" id="PF12704"/>
    </source>
</evidence>
<dbReference type="PANTHER" id="PTHR30572">
    <property type="entry name" value="MEMBRANE COMPONENT OF TRANSPORTER-RELATED"/>
    <property type="match status" value="1"/>
</dbReference>
<proteinExistence type="inferred from homology"/>
<feature type="transmembrane region" description="Helical" evidence="7">
    <location>
        <begin position="305"/>
        <end position="328"/>
    </location>
</feature>
<dbReference type="AlphaFoldDB" id="A0A7X2T106"/>
<gene>
    <name evidence="10" type="ORF">FYJ33_04620</name>
</gene>
<feature type="transmembrane region" description="Helical" evidence="7">
    <location>
        <begin position="348"/>
        <end position="371"/>
    </location>
</feature>
<organism evidence="10 11">
    <name type="scientific">Inconstantimicrobium porci</name>
    <dbReference type="NCBI Taxonomy" id="2652291"/>
    <lineage>
        <taxon>Bacteria</taxon>
        <taxon>Bacillati</taxon>
        <taxon>Bacillota</taxon>
        <taxon>Clostridia</taxon>
        <taxon>Eubacteriales</taxon>
        <taxon>Clostridiaceae</taxon>
        <taxon>Inconstantimicrobium</taxon>
    </lineage>
</organism>
<evidence type="ECO:0000259" key="8">
    <source>
        <dbReference type="Pfam" id="PF02687"/>
    </source>
</evidence>
<keyword evidence="11" id="KW-1185">Reference proteome</keyword>
<dbReference type="InterPro" id="IPR050250">
    <property type="entry name" value="Macrolide_Exporter_MacB"/>
</dbReference>
<feature type="transmembrane region" description="Helical" evidence="7">
    <location>
        <begin position="263"/>
        <end position="284"/>
    </location>
</feature>
<comment type="similarity">
    <text evidence="6">Belongs to the ABC-4 integral membrane protein family.</text>
</comment>
<evidence type="ECO:0000256" key="4">
    <source>
        <dbReference type="ARBA" id="ARBA00022989"/>
    </source>
</evidence>
<keyword evidence="5 7" id="KW-0472">Membrane</keyword>
<evidence type="ECO:0000256" key="7">
    <source>
        <dbReference type="SAM" id="Phobius"/>
    </source>
</evidence>
<accession>A0A7X2T106</accession>
<dbReference type="GO" id="GO:0005886">
    <property type="term" value="C:plasma membrane"/>
    <property type="evidence" value="ECO:0007669"/>
    <property type="project" value="UniProtKB-SubCell"/>
</dbReference>
<name>A0A7X2T106_9CLOT</name>
<comment type="caution">
    <text evidence="10">The sequence shown here is derived from an EMBL/GenBank/DDBJ whole genome shotgun (WGS) entry which is preliminary data.</text>
</comment>
<evidence type="ECO:0000313" key="11">
    <source>
        <dbReference type="Proteomes" id="UP000460287"/>
    </source>
</evidence>
<keyword evidence="2" id="KW-1003">Cell membrane</keyword>
<dbReference type="EMBL" id="VULX01000004">
    <property type="protein sequence ID" value="MSR90720.1"/>
    <property type="molecule type" value="Genomic_DNA"/>
</dbReference>
<evidence type="ECO:0000256" key="1">
    <source>
        <dbReference type="ARBA" id="ARBA00004651"/>
    </source>
</evidence>
<sequence length="381" mass="42735">MEIYMNIIRLFIKQIKAHPVTVMFFIIGFFISTLIISIGLSNIINVRNSIIEKNNGIYKDSLNINVSLSKGIKFDDFIDSFNNISNKSKVRINNISTYVNNKSTQYEIVAEYSKSDEISNFPIMKGRYYNSREILNKEKVAVIGKQLESSSYKNNGIQKIKLGNEEYKVIGVIGHNLKSSAWDKTIFIPITSIPDNSKIDYFKMRSSDLLLISENGMEASDLKSIDNNLKKLDPDSSTKASRAEESKNVLLDTIGSNDQILKIAGLILIFSIVNMISISSFWINERKQEIGIKKSFGITDFQISVTLFIEFMSITLITALLSLSFQFILSLFTENIFGCHLALSIPNFISAILISISSALVTVIVPSIKAIKVSPIEALNM</sequence>
<dbReference type="Pfam" id="PF12704">
    <property type="entry name" value="MacB_PCD"/>
    <property type="match status" value="1"/>
</dbReference>
<keyword evidence="4 7" id="KW-1133">Transmembrane helix</keyword>
<dbReference type="InterPro" id="IPR003838">
    <property type="entry name" value="ABC3_permease_C"/>
</dbReference>
<evidence type="ECO:0000256" key="2">
    <source>
        <dbReference type="ARBA" id="ARBA00022475"/>
    </source>
</evidence>
<dbReference type="GO" id="GO:0022857">
    <property type="term" value="F:transmembrane transporter activity"/>
    <property type="evidence" value="ECO:0007669"/>
    <property type="project" value="TreeGrafter"/>
</dbReference>
<evidence type="ECO:0000256" key="3">
    <source>
        <dbReference type="ARBA" id="ARBA00022692"/>
    </source>
</evidence>
<feature type="transmembrane region" description="Helical" evidence="7">
    <location>
        <begin position="20"/>
        <end position="40"/>
    </location>
</feature>
<evidence type="ECO:0000313" key="10">
    <source>
        <dbReference type="EMBL" id="MSR90720.1"/>
    </source>
</evidence>
<feature type="domain" description="ABC3 transporter permease C-terminal" evidence="8">
    <location>
        <begin position="263"/>
        <end position="375"/>
    </location>
</feature>
<evidence type="ECO:0000256" key="5">
    <source>
        <dbReference type="ARBA" id="ARBA00023136"/>
    </source>
</evidence>
<reference evidence="10 11" key="1">
    <citation type="submission" date="2019-08" db="EMBL/GenBank/DDBJ databases">
        <title>In-depth cultivation of the pig gut microbiome towards novel bacterial diversity and tailored functional studies.</title>
        <authorList>
            <person name="Wylensek D."/>
            <person name="Hitch T.C.A."/>
            <person name="Clavel T."/>
        </authorList>
    </citation>
    <scope>NUCLEOTIDE SEQUENCE [LARGE SCALE GENOMIC DNA]</scope>
    <source>
        <strain evidence="10 11">WCA-383-APC-5B</strain>
    </source>
</reference>
<feature type="domain" description="MacB-like periplasmic core" evidence="9">
    <location>
        <begin position="25"/>
        <end position="197"/>
    </location>
</feature>
<dbReference type="Pfam" id="PF02687">
    <property type="entry name" value="FtsX"/>
    <property type="match status" value="1"/>
</dbReference>
<dbReference type="PANTHER" id="PTHR30572:SF4">
    <property type="entry name" value="ABC TRANSPORTER PERMEASE YTRF"/>
    <property type="match status" value="1"/>
</dbReference>
<dbReference type="Proteomes" id="UP000460287">
    <property type="component" value="Unassembled WGS sequence"/>
</dbReference>
<comment type="subcellular location">
    <subcellularLocation>
        <location evidence="1">Cell membrane</location>
        <topology evidence="1">Multi-pass membrane protein</topology>
    </subcellularLocation>
</comment>